<feature type="signal peptide" evidence="1">
    <location>
        <begin position="1"/>
        <end position="22"/>
    </location>
</feature>
<evidence type="ECO:0000313" key="3">
    <source>
        <dbReference type="RefSeq" id="XP_022313600.1"/>
    </source>
</evidence>
<proteinExistence type="predicted"/>
<dbReference type="Proteomes" id="UP000694844">
    <property type="component" value="Chromosome 1"/>
</dbReference>
<dbReference type="AlphaFoldDB" id="A0A8B8CD45"/>
<reference evidence="2" key="1">
    <citation type="submission" date="2024-06" db="UniProtKB">
        <authorList>
            <consortium name="RefSeq"/>
        </authorList>
    </citation>
    <scope>NUCLEOTIDE SEQUENCE [LARGE SCALE GENOMIC DNA]</scope>
</reference>
<feature type="chain" id="PRO_5034983352" evidence="1">
    <location>
        <begin position="23"/>
        <end position="219"/>
    </location>
</feature>
<name>A0A8B8CD45_CRAVI</name>
<dbReference type="OrthoDB" id="6208256at2759"/>
<keyword evidence="1" id="KW-0732">Signal</keyword>
<dbReference type="RefSeq" id="XP_022313600.1">
    <property type="nucleotide sequence ID" value="XM_022457892.1"/>
</dbReference>
<gene>
    <name evidence="3" type="primary">LOC111118400</name>
</gene>
<evidence type="ECO:0000256" key="1">
    <source>
        <dbReference type="SAM" id="SignalP"/>
    </source>
</evidence>
<accession>A0A8B8CD45</accession>
<keyword evidence="2" id="KW-1185">Reference proteome</keyword>
<dbReference type="GeneID" id="111118400"/>
<organism evidence="2 3">
    <name type="scientific">Crassostrea virginica</name>
    <name type="common">Eastern oyster</name>
    <dbReference type="NCBI Taxonomy" id="6565"/>
    <lineage>
        <taxon>Eukaryota</taxon>
        <taxon>Metazoa</taxon>
        <taxon>Spiralia</taxon>
        <taxon>Lophotrochozoa</taxon>
        <taxon>Mollusca</taxon>
        <taxon>Bivalvia</taxon>
        <taxon>Autobranchia</taxon>
        <taxon>Pteriomorphia</taxon>
        <taxon>Ostreida</taxon>
        <taxon>Ostreoidea</taxon>
        <taxon>Ostreidae</taxon>
        <taxon>Crassostrea</taxon>
    </lineage>
</organism>
<dbReference type="KEGG" id="cvn:111118400"/>
<protein>
    <submittedName>
        <fullName evidence="3">Uncharacterized protein LOC111118400</fullName>
    </submittedName>
</protein>
<evidence type="ECO:0000313" key="2">
    <source>
        <dbReference type="Proteomes" id="UP000694844"/>
    </source>
</evidence>
<sequence length="219" mass="25243">MTEMKIETCVCLLAFLGATCLGHPLLKEKRSLLTREAQEFPTGKISCMAKIFACPKTPVYVLKNGNPLKGEEFFRDGFFTDGCRYIKELNQCIDDNSDMIGRDPECAEMRIVASIVSNQINKMCDSPLLQMLKELRTCFNSRYEDLVDFMKRYEAMSEQSADEGDVCSLYRQLVDDTVTLFKTCPNTLSLWTTENEERFKENFYPGLFRRPNSFTCDRK</sequence>
<reference evidence="3" key="2">
    <citation type="submission" date="2025-08" db="UniProtKB">
        <authorList>
            <consortium name="RefSeq"/>
        </authorList>
    </citation>
    <scope>IDENTIFICATION</scope>
    <source>
        <tissue evidence="3">Whole sample</tissue>
    </source>
</reference>